<dbReference type="PANTHER" id="PTHR42894">
    <property type="entry name" value="N-(5'-PHOSPHORIBOSYL)ANTHRANILATE ISOMERASE"/>
    <property type="match status" value="1"/>
</dbReference>
<dbReference type="HAMAP" id="MF_00135">
    <property type="entry name" value="PRAI"/>
    <property type="match status" value="1"/>
</dbReference>
<dbReference type="InterPro" id="IPR044643">
    <property type="entry name" value="TrpF_fam"/>
</dbReference>
<evidence type="ECO:0000313" key="12">
    <source>
        <dbReference type="Proteomes" id="UP000239590"/>
    </source>
</evidence>
<dbReference type="GO" id="GO:0000162">
    <property type="term" value="P:L-tryptophan biosynthetic process"/>
    <property type="evidence" value="ECO:0007669"/>
    <property type="project" value="UniProtKB-UniRule"/>
</dbReference>
<sequence>MRIKVCGMKDEENLRDVLELQPDYVGFIFYEKSPRFMGETLDAEVVKDLPKSSRKVGVFVNASIDQILRTVKKYGLDFVQLHGEETPDFCRSLQFKGINIIKAFRVDETFNFTQLNNYKPVCDYFLFDTKAAAYGGTGLSFDWRLLERYDNEKPFFLSGGIGLEDAETILELKERSNLRIHAVDVNSKFETQPGIKNVEALRAFIERLKVEAIEA</sequence>
<dbReference type="AlphaFoldDB" id="A0A2S7IFM9"/>
<dbReference type="InterPro" id="IPR001240">
    <property type="entry name" value="PRAI_dom"/>
</dbReference>
<comment type="catalytic activity">
    <reaction evidence="1 9">
        <text>N-(5-phospho-beta-D-ribosyl)anthranilate = 1-(2-carboxyphenylamino)-1-deoxy-D-ribulose 5-phosphate</text>
        <dbReference type="Rhea" id="RHEA:21540"/>
        <dbReference type="ChEBI" id="CHEBI:18277"/>
        <dbReference type="ChEBI" id="CHEBI:58613"/>
        <dbReference type="EC" id="5.3.1.24"/>
    </reaction>
</comment>
<keyword evidence="7 9" id="KW-0057">Aromatic amino acid biosynthesis</keyword>
<dbReference type="SUPFAM" id="SSF51366">
    <property type="entry name" value="Ribulose-phoshate binding barrel"/>
    <property type="match status" value="1"/>
</dbReference>
<comment type="pathway">
    <text evidence="2 9">Amino-acid biosynthesis; L-tryptophan biosynthesis; L-tryptophan from chorismate: step 3/5.</text>
</comment>
<comment type="caution">
    <text evidence="11">The sequence shown here is derived from an EMBL/GenBank/DDBJ whole genome shotgun (WGS) entry which is preliminary data.</text>
</comment>
<protein>
    <recommendedName>
        <fullName evidence="4 9">N-(5'-phosphoribosyl)anthranilate isomerase</fullName>
        <shortName evidence="9">PRAI</shortName>
        <ecNumber evidence="3 9">5.3.1.24</ecNumber>
    </recommendedName>
</protein>
<evidence type="ECO:0000256" key="8">
    <source>
        <dbReference type="ARBA" id="ARBA00023235"/>
    </source>
</evidence>
<evidence type="ECO:0000313" key="11">
    <source>
        <dbReference type="EMBL" id="PQA54025.1"/>
    </source>
</evidence>
<feature type="domain" description="N-(5'phosphoribosyl) anthranilate isomerase (PRAI)" evidence="10">
    <location>
        <begin position="4"/>
        <end position="206"/>
    </location>
</feature>
<keyword evidence="8 9" id="KW-0413">Isomerase</keyword>
<keyword evidence="6 9" id="KW-0822">Tryptophan biosynthesis</keyword>
<dbReference type="UniPathway" id="UPA00035">
    <property type="reaction ID" value="UER00042"/>
</dbReference>
<dbReference type="Proteomes" id="UP000239590">
    <property type="component" value="Unassembled WGS sequence"/>
</dbReference>
<reference evidence="12" key="1">
    <citation type="submission" date="2018-02" db="EMBL/GenBank/DDBJ databases">
        <title>Genome sequencing of Solimonas sp. HR-BB.</title>
        <authorList>
            <person name="Lee Y."/>
            <person name="Jeon C.O."/>
        </authorList>
    </citation>
    <scope>NUCLEOTIDE SEQUENCE [LARGE SCALE GENOMIC DNA]</scope>
    <source>
        <strain evidence="12">HR-U</strain>
    </source>
</reference>
<accession>A0A2S7IFM9</accession>
<dbReference type="CDD" id="cd00405">
    <property type="entry name" value="PRAI"/>
    <property type="match status" value="1"/>
</dbReference>
<dbReference type="GO" id="GO:0004640">
    <property type="term" value="F:phosphoribosylanthranilate isomerase activity"/>
    <property type="evidence" value="ECO:0007669"/>
    <property type="project" value="UniProtKB-UniRule"/>
</dbReference>
<dbReference type="OrthoDB" id="9786954at2"/>
<evidence type="ECO:0000256" key="6">
    <source>
        <dbReference type="ARBA" id="ARBA00022822"/>
    </source>
</evidence>
<dbReference type="Pfam" id="PF00697">
    <property type="entry name" value="PRAI"/>
    <property type="match status" value="1"/>
</dbReference>
<organism evidence="11 12">
    <name type="scientific">Siphonobacter curvatus</name>
    <dbReference type="NCBI Taxonomy" id="2094562"/>
    <lineage>
        <taxon>Bacteria</taxon>
        <taxon>Pseudomonadati</taxon>
        <taxon>Bacteroidota</taxon>
        <taxon>Cytophagia</taxon>
        <taxon>Cytophagales</taxon>
        <taxon>Cytophagaceae</taxon>
        <taxon>Siphonobacter</taxon>
    </lineage>
</organism>
<proteinExistence type="inferred from homology"/>
<evidence type="ECO:0000256" key="7">
    <source>
        <dbReference type="ARBA" id="ARBA00023141"/>
    </source>
</evidence>
<dbReference type="EMBL" id="PTRA01000007">
    <property type="protein sequence ID" value="PQA54025.1"/>
    <property type="molecule type" value="Genomic_DNA"/>
</dbReference>
<dbReference type="Gene3D" id="3.20.20.70">
    <property type="entry name" value="Aldolase class I"/>
    <property type="match status" value="1"/>
</dbReference>
<gene>
    <name evidence="9" type="primary">trpF</name>
    <name evidence="11" type="ORF">C5O19_22910</name>
</gene>
<evidence type="ECO:0000256" key="3">
    <source>
        <dbReference type="ARBA" id="ARBA00012572"/>
    </source>
</evidence>
<evidence type="ECO:0000259" key="10">
    <source>
        <dbReference type="Pfam" id="PF00697"/>
    </source>
</evidence>
<dbReference type="InterPro" id="IPR011060">
    <property type="entry name" value="RibuloseP-bd_barrel"/>
</dbReference>
<dbReference type="PANTHER" id="PTHR42894:SF1">
    <property type="entry name" value="N-(5'-PHOSPHORIBOSYL)ANTHRANILATE ISOMERASE"/>
    <property type="match status" value="1"/>
</dbReference>
<keyword evidence="12" id="KW-1185">Reference proteome</keyword>
<evidence type="ECO:0000256" key="9">
    <source>
        <dbReference type="HAMAP-Rule" id="MF_00135"/>
    </source>
</evidence>
<evidence type="ECO:0000256" key="4">
    <source>
        <dbReference type="ARBA" id="ARBA00022272"/>
    </source>
</evidence>
<comment type="similarity">
    <text evidence="9">Belongs to the TrpF family.</text>
</comment>
<evidence type="ECO:0000256" key="1">
    <source>
        <dbReference type="ARBA" id="ARBA00001164"/>
    </source>
</evidence>
<name>A0A2S7IFM9_9BACT</name>
<evidence type="ECO:0000256" key="5">
    <source>
        <dbReference type="ARBA" id="ARBA00022605"/>
    </source>
</evidence>
<evidence type="ECO:0000256" key="2">
    <source>
        <dbReference type="ARBA" id="ARBA00004664"/>
    </source>
</evidence>
<keyword evidence="5 9" id="KW-0028">Amino-acid biosynthesis</keyword>
<dbReference type="EC" id="5.3.1.24" evidence="3 9"/>
<dbReference type="InterPro" id="IPR013785">
    <property type="entry name" value="Aldolase_TIM"/>
</dbReference>
<dbReference type="RefSeq" id="WP_104715729.1">
    <property type="nucleotide sequence ID" value="NZ_PTRA01000007.1"/>
</dbReference>